<accession>A0AAV8U3P0</accession>
<keyword evidence="1" id="KW-0472">Membrane</keyword>
<evidence type="ECO:0000313" key="2">
    <source>
        <dbReference type="EMBL" id="KAJ8772518.1"/>
    </source>
</evidence>
<keyword evidence="1" id="KW-1133">Transmembrane helix</keyword>
<protein>
    <submittedName>
        <fullName evidence="2">Uncharacterized protein</fullName>
    </submittedName>
</protein>
<dbReference type="PANTHER" id="PTHR31721">
    <property type="entry name" value="OS06G0710300 PROTEIN"/>
    <property type="match status" value="1"/>
</dbReference>
<dbReference type="Proteomes" id="UP001159364">
    <property type="component" value="Linkage Group LG02"/>
</dbReference>
<organism evidence="2 3">
    <name type="scientific">Erythroxylum novogranatense</name>
    <dbReference type="NCBI Taxonomy" id="1862640"/>
    <lineage>
        <taxon>Eukaryota</taxon>
        <taxon>Viridiplantae</taxon>
        <taxon>Streptophyta</taxon>
        <taxon>Embryophyta</taxon>
        <taxon>Tracheophyta</taxon>
        <taxon>Spermatophyta</taxon>
        <taxon>Magnoliopsida</taxon>
        <taxon>eudicotyledons</taxon>
        <taxon>Gunneridae</taxon>
        <taxon>Pentapetalae</taxon>
        <taxon>rosids</taxon>
        <taxon>fabids</taxon>
        <taxon>Malpighiales</taxon>
        <taxon>Erythroxylaceae</taxon>
        <taxon>Erythroxylum</taxon>
    </lineage>
</organism>
<feature type="transmembrane region" description="Helical" evidence="1">
    <location>
        <begin position="250"/>
        <end position="269"/>
    </location>
</feature>
<feature type="transmembrane region" description="Helical" evidence="1">
    <location>
        <begin position="121"/>
        <end position="147"/>
    </location>
</feature>
<gene>
    <name evidence="2" type="ORF">K2173_027695</name>
</gene>
<dbReference type="PANTHER" id="PTHR31721:SF3">
    <property type="entry name" value="EXPRESSED PROTEIN"/>
    <property type="match status" value="1"/>
</dbReference>
<reference evidence="2 3" key="1">
    <citation type="submission" date="2021-09" db="EMBL/GenBank/DDBJ databases">
        <title>Genomic insights and catalytic innovation underlie evolution of tropane alkaloids biosynthesis.</title>
        <authorList>
            <person name="Wang Y.-J."/>
            <person name="Tian T."/>
            <person name="Huang J.-P."/>
            <person name="Huang S.-X."/>
        </authorList>
    </citation>
    <scope>NUCLEOTIDE SEQUENCE [LARGE SCALE GENOMIC DNA]</scope>
    <source>
        <strain evidence="2">KIB-2018</strain>
        <tissue evidence="2">Leaf</tissue>
    </source>
</reference>
<evidence type="ECO:0000313" key="3">
    <source>
        <dbReference type="Proteomes" id="UP001159364"/>
    </source>
</evidence>
<dbReference type="InterPro" id="IPR005134">
    <property type="entry name" value="UPF0114"/>
</dbReference>
<evidence type="ECO:0000256" key="1">
    <source>
        <dbReference type="SAM" id="Phobius"/>
    </source>
</evidence>
<keyword evidence="1" id="KW-0812">Transmembrane</keyword>
<keyword evidence="3" id="KW-1185">Reference proteome</keyword>
<feature type="transmembrane region" description="Helical" evidence="1">
    <location>
        <begin position="215"/>
        <end position="238"/>
    </location>
</feature>
<dbReference type="EMBL" id="JAIWQS010000002">
    <property type="protein sequence ID" value="KAJ8772518.1"/>
    <property type="molecule type" value="Genomic_DNA"/>
</dbReference>
<proteinExistence type="predicted"/>
<comment type="caution">
    <text evidence="2">The sequence shown here is derived from an EMBL/GenBank/DDBJ whole genome shotgun (WGS) entry which is preliminary data.</text>
</comment>
<name>A0AAV8U3P0_9ROSI</name>
<sequence>MATTRMLRSSRPLRQVLLPTTASSTVAKVKCVAMAGLVGERVVSGEDNSKRKPTVAVKAVSVVASASLTVADKEAAQRIDLVSLLAALSGGLVRILRPALKGKPRKFQAQRFIERVIANCRFFTMFAVAGTLLGSLLCFVEGCFLISDSYFHYFDYFSRSSHRVHIINALIEAIDMFLIGIALFMFGVGLYVMFVASKDSHGKGPWLPGSNLCGLFYLKQSLGLYVHAVMMILQVGLLEKFKNIPLANCLDFACFAGAVLVSSACIFILSKLSIGGIV</sequence>
<dbReference type="Pfam" id="PF03350">
    <property type="entry name" value="UPF0114"/>
    <property type="match status" value="1"/>
</dbReference>
<dbReference type="AlphaFoldDB" id="A0AAV8U3P0"/>
<feature type="transmembrane region" description="Helical" evidence="1">
    <location>
        <begin position="167"/>
        <end position="194"/>
    </location>
</feature>